<sequence length="71" mass="8055">MFYALYKEPSSSGSAEQLNSLFMAIDWLFHIYVQQAQRYIVRLIEFAVTSKPLALSSALTVNPVNGFLIRV</sequence>
<evidence type="ECO:0000313" key="1">
    <source>
        <dbReference type="EMBL" id="KAK3729530.1"/>
    </source>
</evidence>
<dbReference type="EMBL" id="JAWDGP010007140">
    <property type="protein sequence ID" value="KAK3729530.1"/>
    <property type="molecule type" value="Genomic_DNA"/>
</dbReference>
<dbReference type="Proteomes" id="UP001283361">
    <property type="component" value="Unassembled WGS sequence"/>
</dbReference>
<organism evidence="1 2">
    <name type="scientific">Elysia crispata</name>
    <name type="common">lettuce slug</name>
    <dbReference type="NCBI Taxonomy" id="231223"/>
    <lineage>
        <taxon>Eukaryota</taxon>
        <taxon>Metazoa</taxon>
        <taxon>Spiralia</taxon>
        <taxon>Lophotrochozoa</taxon>
        <taxon>Mollusca</taxon>
        <taxon>Gastropoda</taxon>
        <taxon>Heterobranchia</taxon>
        <taxon>Euthyneura</taxon>
        <taxon>Panpulmonata</taxon>
        <taxon>Sacoglossa</taxon>
        <taxon>Placobranchoidea</taxon>
        <taxon>Plakobranchidae</taxon>
        <taxon>Elysia</taxon>
    </lineage>
</organism>
<protein>
    <submittedName>
        <fullName evidence="1">Uncharacterized protein</fullName>
    </submittedName>
</protein>
<keyword evidence="2" id="KW-1185">Reference proteome</keyword>
<dbReference type="AlphaFoldDB" id="A0AAE0Y2X8"/>
<accession>A0AAE0Y2X8</accession>
<name>A0AAE0Y2X8_9GAST</name>
<reference evidence="1" key="1">
    <citation type="journal article" date="2023" name="G3 (Bethesda)">
        <title>A reference genome for the long-term kleptoplast-retaining sea slug Elysia crispata morphotype clarki.</title>
        <authorList>
            <person name="Eastman K.E."/>
            <person name="Pendleton A.L."/>
            <person name="Shaikh M.A."/>
            <person name="Suttiyut T."/>
            <person name="Ogas R."/>
            <person name="Tomko P."/>
            <person name="Gavelis G."/>
            <person name="Widhalm J.R."/>
            <person name="Wisecaver J.H."/>
        </authorList>
    </citation>
    <scope>NUCLEOTIDE SEQUENCE</scope>
    <source>
        <strain evidence="1">ECLA1</strain>
    </source>
</reference>
<comment type="caution">
    <text evidence="1">The sequence shown here is derived from an EMBL/GenBank/DDBJ whole genome shotgun (WGS) entry which is preliminary data.</text>
</comment>
<proteinExistence type="predicted"/>
<gene>
    <name evidence="1" type="ORF">RRG08_044045</name>
</gene>
<evidence type="ECO:0000313" key="2">
    <source>
        <dbReference type="Proteomes" id="UP001283361"/>
    </source>
</evidence>